<accession>A0A9Q3HWR5</accession>
<name>A0A9Q3HWR5_9BASI</name>
<organism evidence="2 3">
    <name type="scientific">Austropuccinia psidii MF-1</name>
    <dbReference type="NCBI Taxonomy" id="1389203"/>
    <lineage>
        <taxon>Eukaryota</taxon>
        <taxon>Fungi</taxon>
        <taxon>Dikarya</taxon>
        <taxon>Basidiomycota</taxon>
        <taxon>Pucciniomycotina</taxon>
        <taxon>Pucciniomycetes</taxon>
        <taxon>Pucciniales</taxon>
        <taxon>Sphaerophragmiaceae</taxon>
        <taxon>Austropuccinia</taxon>
    </lineage>
</organism>
<evidence type="ECO:0000256" key="1">
    <source>
        <dbReference type="SAM" id="MobiDB-lite"/>
    </source>
</evidence>
<comment type="caution">
    <text evidence="2">The sequence shown here is derived from an EMBL/GenBank/DDBJ whole genome shotgun (WGS) entry which is preliminary data.</text>
</comment>
<dbReference type="Proteomes" id="UP000765509">
    <property type="component" value="Unassembled WGS sequence"/>
</dbReference>
<feature type="region of interest" description="Disordered" evidence="1">
    <location>
        <begin position="18"/>
        <end position="98"/>
    </location>
</feature>
<evidence type="ECO:0000313" key="2">
    <source>
        <dbReference type="EMBL" id="MBW0517450.1"/>
    </source>
</evidence>
<gene>
    <name evidence="2" type="ORF">O181_057165</name>
</gene>
<feature type="compositionally biased region" description="Basic and acidic residues" evidence="1">
    <location>
        <begin position="33"/>
        <end position="60"/>
    </location>
</feature>
<reference evidence="2" key="1">
    <citation type="submission" date="2021-03" db="EMBL/GenBank/DDBJ databases">
        <title>Draft genome sequence of rust myrtle Austropuccinia psidii MF-1, a brazilian biotype.</title>
        <authorList>
            <person name="Quecine M.C."/>
            <person name="Pachon D.M.R."/>
            <person name="Bonatelli M.L."/>
            <person name="Correr F.H."/>
            <person name="Franceschini L.M."/>
            <person name="Leite T.F."/>
            <person name="Margarido G.R.A."/>
            <person name="Almeida C.A."/>
            <person name="Ferrarezi J.A."/>
            <person name="Labate C.A."/>
        </authorList>
    </citation>
    <scope>NUCLEOTIDE SEQUENCE</scope>
    <source>
        <strain evidence="2">MF-1</strain>
    </source>
</reference>
<dbReference type="EMBL" id="AVOT02025935">
    <property type="protein sequence ID" value="MBW0517450.1"/>
    <property type="molecule type" value="Genomic_DNA"/>
</dbReference>
<protein>
    <submittedName>
        <fullName evidence="2">Uncharacterized protein</fullName>
    </submittedName>
</protein>
<proteinExistence type="predicted"/>
<keyword evidence="3" id="KW-1185">Reference proteome</keyword>
<evidence type="ECO:0000313" key="3">
    <source>
        <dbReference type="Proteomes" id="UP000765509"/>
    </source>
</evidence>
<dbReference type="AlphaFoldDB" id="A0A9Q3HWR5"/>
<sequence>MEGNESAKKIVSAFAKEPEELNKKFMEQPVIKPKPEEDVKPTGKKSEDESTSIEHVEDWSNWKPPTISSANDPFKSHIGLRQKKKGWTEKPKFKSQRRKQLFQELILKKKKKKKES</sequence>